<name>A0AAD6YTH9_9AGAR</name>
<feature type="domain" description="Myb-like" evidence="6">
    <location>
        <begin position="221"/>
        <end position="272"/>
    </location>
</feature>
<dbReference type="InterPro" id="IPR001005">
    <property type="entry name" value="SANT/Myb"/>
</dbReference>
<dbReference type="PROSITE" id="PS50090">
    <property type="entry name" value="MYB_LIKE"/>
    <property type="match status" value="4"/>
</dbReference>
<keyword evidence="1" id="KW-0805">Transcription regulation</keyword>
<dbReference type="PANTHER" id="PTHR46621">
    <property type="entry name" value="SNRNA-ACTIVATING PROTEIN COMPLEX SUBUNIT 4"/>
    <property type="match status" value="1"/>
</dbReference>
<keyword evidence="2" id="KW-0238">DNA-binding</keyword>
<dbReference type="InterPro" id="IPR051575">
    <property type="entry name" value="Myb-like_DNA-bd"/>
</dbReference>
<evidence type="ECO:0000256" key="4">
    <source>
        <dbReference type="ARBA" id="ARBA00023242"/>
    </source>
</evidence>
<feature type="compositionally biased region" description="Low complexity" evidence="5">
    <location>
        <begin position="457"/>
        <end position="466"/>
    </location>
</feature>
<feature type="domain" description="Myb-like" evidence="6">
    <location>
        <begin position="273"/>
        <end position="323"/>
    </location>
</feature>
<evidence type="ECO:0000256" key="3">
    <source>
        <dbReference type="ARBA" id="ARBA00023163"/>
    </source>
</evidence>
<dbReference type="CDD" id="cd00167">
    <property type="entry name" value="SANT"/>
    <property type="match status" value="2"/>
</dbReference>
<dbReference type="InterPro" id="IPR009057">
    <property type="entry name" value="Homeodomain-like_sf"/>
</dbReference>
<keyword evidence="9" id="KW-1185">Reference proteome</keyword>
<comment type="caution">
    <text evidence="8">The sequence shown here is derived from an EMBL/GenBank/DDBJ whole genome shotgun (WGS) entry which is preliminary data.</text>
</comment>
<dbReference type="SMART" id="SM00717">
    <property type="entry name" value="SANT"/>
    <property type="match status" value="5"/>
</dbReference>
<feature type="domain" description="HTH myb-type" evidence="7">
    <location>
        <begin position="273"/>
        <end position="327"/>
    </location>
</feature>
<dbReference type="GO" id="GO:0042795">
    <property type="term" value="P:snRNA transcription by RNA polymerase II"/>
    <property type="evidence" value="ECO:0007669"/>
    <property type="project" value="TreeGrafter"/>
</dbReference>
<feature type="region of interest" description="Disordered" evidence="5">
    <location>
        <begin position="373"/>
        <end position="511"/>
    </location>
</feature>
<reference evidence="8" key="1">
    <citation type="submission" date="2023-03" db="EMBL/GenBank/DDBJ databases">
        <title>Massive genome expansion in bonnet fungi (Mycena s.s.) driven by repeated elements and novel gene families across ecological guilds.</title>
        <authorList>
            <consortium name="Lawrence Berkeley National Laboratory"/>
            <person name="Harder C.B."/>
            <person name="Miyauchi S."/>
            <person name="Viragh M."/>
            <person name="Kuo A."/>
            <person name="Thoen E."/>
            <person name="Andreopoulos B."/>
            <person name="Lu D."/>
            <person name="Skrede I."/>
            <person name="Drula E."/>
            <person name="Henrissat B."/>
            <person name="Morin E."/>
            <person name="Kohler A."/>
            <person name="Barry K."/>
            <person name="LaButti K."/>
            <person name="Morin E."/>
            <person name="Salamov A."/>
            <person name="Lipzen A."/>
            <person name="Mereny Z."/>
            <person name="Hegedus B."/>
            <person name="Baldrian P."/>
            <person name="Stursova M."/>
            <person name="Weitz H."/>
            <person name="Taylor A."/>
            <person name="Grigoriev I.V."/>
            <person name="Nagy L.G."/>
            <person name="Martin F."/>
            <person name="Kauserud H."/>
        </authorList>
    </citation>
    <scope>NUCLEOTIDE SEQUENCE</scope>
    <source>
        <strain evidence="8">9144</strain>
    </source>
</reference>
<gene>
    <name evidence="8" type="ORF">GGX14DRAFT_415648</name>
</gene>
<dbReference type="Pfam" id="PF00249">
    <property type="entry name" value="Myb_DNA-binding"/>
    <property type="match status" value="3"/>
</dbReference>
<feature type="compositionally biased region" description="Basic and acidic residues" evidence="5">
    <location>
        <begin position="430"/>
        <end position="439"/>
    </location>
</feature>
<keyword evidence="3" id="KW-0804">Transcription</keyword>
<protein>
    <submittedName>
        <fullName evidence="8">Uncharacterized protein</fullName>
    </submittedName>
</protein>
<dbReference type="PANTHER" id="PTHR46621:SF1">
    <property type="entry name" value="SNRNA-ACTIVATING PROTEIN COMPLEX SUBUNIT 4"/>
    <property type="match status" value="1"/>
</dbReference>
<evidence type="ECO:0000259" key="7">
    <source>
        <dbReference type="PROSITE" id="PS51294"/>
    </source>
</evidence>
<dbReference type="Proteomes" id="UP001219525">
    <property type="component" value="Unassembled WGS sequence"/>
</dbReference>
<organism evidence="8 9">
    <name type="scientific">Mycena pura</name>
    <dbReference type="NCBI Taxonomy" id="153505"/>
    <lineage>
        <taxon>Eukaryota</taxon>
        <taxon>Fungi</taxon>
        <taxon>Dikarya</taxon>
        <taxon>Basidiomycota</taxon>
        <taxon>Agaricomycotina</taxon>
        <taxon>Agaricomycetes</taxon>
        <taxon>Agaricomycetidae</taxon>
        <taxon>Agaricales</taxon>
        <taxon>Marasmiineae</taxon>
        <taxon>Mycenaceae</taxon>
        <taxon>Mycena</taxon>
    </lineage>
</organism>
<feature type="domain" description="Myb-like" evidence="6">
    <location>
        <begin position="327"/>
        <end position="372"/>
    </location>
</feature>
<proteinExistence type="predicted"/>
<dbReference type="GO" id="GO:0019185">
    <property type="term" value="C:snRNA-activating protein complex"/>
    <property type="evidence" value="ECO:0007669"/>
    <property type="project" value="TreeGrafter"/>
</dbReference>
<feature type="domain" description="Myb-like" evidence="6">
    <location>
        <begin position="170"/>
        <end position="217"/>
    </location>
</feature>
<accession>A0AAD6YTH9</accession>
<evidence type="ECO:0000259" key="6">
    <source>
        <dbReference type="PROSITE" id="PS50090"/>
    </source>
</evidence>
<evidence type="ECO:0000256" key="1">
    <source>
        <dbReference type="ARBA" id="ARBA00023015"/>
    </source>
</evidence>
<dbReference type="PROSITE" id="PS51294">
    <property type="entry name" value="HTH_MYB"/>
    <property type="match status" value="2"/>
</dbReference>
<evidence type="ECO:0000313" key="8">
    <source>
        <dbReference type="EMBL" id="KAJ7228892.1"/>
    </source>
</evidence>
<sequence>MDLQPPTPKELALRALKANQDHQYALAQQVQKLDADLAELDKLLAQADVEDDASDLESDFYIPDAKPPVGPIRNFLHPESPFYEDAMKRTRYLNFTVRHSMSPKEVDALKGAVNAELRRVEQLEGSSSSSTDSQMVDKLNWPIIAEKVSDLSSVTRTAEECKIKWIGDLSTAINRGPWSPADMQALQKILKRKPRQASVNWVEVAQELGTNRLPIDCMRQGLERTRFTWNADSDQKLIDAVNQYGTAWSLVAKYVSPDVTPAQCSSRYQRSFDPTLRHGAWSVEEDKRLVAAVAGYGKSWAEVATVVPGRTNEQCRDRWTNTLDPAKASNKKDDWTEELDKRLMEAVKTMGRKWKDIGAQLGRPAKHCQIRYGQQNNQDPQEEEDDVATPSGHASKCRAKDVSPQVPPRPRPKPRPLPKNDSARRGTKRATPDLDEYHPQKKRAKQNSALKEDAVESSNSQPSDDSVSPRDSEWTPADKSSPSNTKKKRMALQVDDLPRRRSARLGGKVTD</sequence>
<evidence type="ECO:0000256" key="5">
    <source>
        <dbReference type="SAM" id="MobiDB-lite"/>
    </source>
</evidence>
<dbReference type="Gene3D" id="1.10.10.60">
    <property type="entry name" value="Homeodomain-like"/>
    <property type="match status" value="4"/>
</dbReference>
<dbReference type="InterPro" id="IPR017930">
    <property type="entry name" value="Myb_dom"/>
</dbReference>
<dbReference type="AlphaFoldDB" id="A0AAD6YTH9"/>
<dbReference type="GO" id="GO:0001006">
    <property type="term" value="F:RNA polymerase III type 3 promoter sequence-specific DNA binding"/>
    <property type="evidence" value="ECO:0007669"/>
    <property type="project" value="TreeGrafter"/>
</dbReference>
<dbReference type="SUPFAM" id="SSF46689">
    <property type="entry name" value="Homeodomain-like"/>
    <property type="match status" value="3"/>
</dbReference>
<dbReference type="GO" id="GO:0042796">
    <property type="term" value="P:snRNA transcription by RNA polymerase III"/>
    <property type="evidence" value="ECO:0007669"/>
    <property type="project" value="TreeGrafter"/>
</dbReference>
<dbReference type="GO" id="GO:0000978">
    <property type="term" value="F:RNA polymerase II cis-regulatory region sequence-specific DNA binding"/>
    <property type="evidence" value="ECO:0007669"/>
    <property type="project" value="TreeGrafter"/>
</dbReference>
<evidence type="ECO:0000313" key="9">
    <source>
        <dbReference type="Proteomes" id="UP001219525"/>
    </source>
</evidence>
<keyword evidence="4" id="KW-0539">Nucleus</keyword>
<dbReference type="EMBL" id="JARJCW010000002">
    <property type="protein sequence ID" value="KAJ7228892.1"/>
    <property type="molecule type" value="Genomic_DNA"/>
</dbReference>
<evidence type="ECO:0000256" key="2">
    <source>
        <dbReference type="ARBA" id="ARBA00023125"/>
    </source>
</evidence>
<feature type="domain" description="HTH myb-type" evidence="7">
    <location>
        <begin position="331"/>
        <end position="382"/>
    </location>
</feature>